<dbReference type="GO" id="GO:0046677">
    <property type="term" value="P:response to antibiotic"/>
    <property type="evidence" value="ECO:0007669"/>
    <property type="project" value="UniProtKB-KW"/>
</dbReference>
<dbReference type="RefSeq" id="WP_048310712.1">
    <property type="nucleotide sequence ID" value="NZ_CP119526.1"/>
</dbReference>
<evidence type="ECO:0000256" key="2">
    <source>
        <dbReference type="ARBA" id="ARBA00022679"/>
    </source>
</evidence>
<name>A0A0J6CT94_9BACL</name>
<comment type="similarity">
    <text evidence="1 4">Belongs to the antibiotic N-acetyltransferase family.</text>
</comment>
<dbReference type="Pfam" id="PF02522">
    <property type="entry name" value="Antibiotic_NAT"/>
    <property type="match status" value="1"/>
</dbReference>
<sequence>MSEMNAVDRVCLPHTITSLITDFRDLGVKEGMTLIVHSSLSSLGWVSGGAEAVIRALMKVVGESGTIVMPAQSAGNSDPAGWINPPVPESWWPIIRESMPAFCKETTPTRGMGAIAELFRSFPGVERSNHPMYSFAAWGKNRTYITESQPLASGFGEESPLAKIYQLNGKILMIGVSHESNTSLHLSEHAGSKSQVTKSAAIVEEGKRVWKTYREIDYDSDRFDEIGFNFESQKDYRVMRIGNATCKLIDQRSLVDFGQRWFKEKSRKS</sequence>
<dbReference type="Proteomes" id="UP000035996">
    <property type="component" value="Unassembled WGS sequence"/>
</dbReference>
<dbReference type="PATRIC" id="fig|157733.3.peg.4356"/>
<dbReference type="STRING" id="157733.AB986_10235"/>
<evidence type="ECO:0000313" key="6">
    <source>
        <dbReference type="Proteomes" id="UP000035996"/>
    </source>
</evidence>
<dbReference type="InterPro" id="IPR028345">
    <property type="entry name" value="Antibiotic_NAT-like"/>
</dbReference>
<keyword evidence="3 4" id="KW-0012">Acyltransferase</keyword>
<dbReference type="SUPFAM" id="SSF110710">
    <property type="entry name" value="TTHA0583/YokD-like"/>
    <property type="match status" value="1"/>
</dbReference>
<organism evidence="5 6">
    <name type="scientific">Guptibacillus hwajinpoensis</name>
    <dbReference type="NCBI Taxonomy" id="208199"/>
    <lineage>
        <taxon>Bacteria</taxon>
        <taxon>Bacillati</taxon>
        <taxon>Bacillota</taxon>
        <taxon>Bacilli</taxon>
        <taxon>Bacillales</taxon>
        <taxon>Guptibacillaceae</taxon>
        <taxon>Guptibacillus</taxon>
    </lineage>
</organism>
<evidence type="ECO:0000256" key="1">
    <source>
        <dbReference type="ARBA" id="ARBA00006383"/>
    </source>
</evidence>
<dbReference type="OrthoDB" id="7330654at2"/>
<dbReference type="InterPro" id="IPR003679">
    <property type="entry name" value="Amioglycoside_AcTrfase"/>
</dbReference>
<gene>
    <name evidence="5" type="ORF">AB986_10235</name>
</gene>
<accession>A0A0J6CT94</accession>
<dbReference type="EMBL" id="LELK01000001">
    <property type="protein sequence ID" value="KMM39541.1"/>
    <property type="molecule type" value="Genomic_DNA"/>
</dbReference>
<keyword evidence="2 4" id="KW-0808">Transferase</keyword>
<evidence type="ECO:0000313" key="5">
    <source>
        <dbReference type="EMBL" id="KMM39541.1"/>
    </source>
</evidence>
<keyword evidence="4" id="KW-0046">Antibiotic resistance</keyword>
<comment type="caution">
    <text evidence="5">The sequence shown here is derived from an EMBL/GenBank/DDBJ whole genome shotgun (WGS) entry which is preliminary data.</text>
</comment>
<keyword evidence="6" id="KW-1185">Reference proteome</keyword>
<proteinExistence type="inferred from homology"/>
<dbReference type="PANTHER" id="PTHR11104">
    <property type="entry name" value="AMINOGLYCOSIDE N3-ACETYLTRANSFERASE"/>
    <property type="match status" value="1"/>
</dbReference>
<evidence type="ECO:0000256" key="3">
    <source>
        <dbReference type="ARBA" id="ARBA00023315"/>
    </source>
</evidence>
<dbReference type="AlphaFoldDB" id="A0A0J6CT94"/>
<comment type="catalytic activity">
    <reaction evidence="4">
        <text>a 2-deoxystreptamine antibiotic + acetyl-CoA = an N(3)-acetyl-2-deoxystreptamine antibiotic + CoA + H(+)</text>
        <dbReference type="Rhea" id="RHEA:12665"/>
        <dbReference type="ChEBI" id="CHEBI:15378"/>
        <dbReference type="ChEBI" id="CHEBI:57287"/>
        <dbReference type="ChEBI" id="CHEBI:57288"/>
        <dbReference type="ChEBI" id="CHEBI:57921"/>
        <dbReference type="ChEBI" id="CHEBI:77452"/>
        <dbReference type="EC" id="2.3.1.81"/>
    </reaction>
</comment>
<evidence type="ECO:0000256" key="4">
    <source>
        <dbReference type="RuleBase" id="RU365031"/>
    </source>
</evidence>
<dbReference type="PANTHER" id="PTHR11104:SF0">
    <property type="entry name" value="SPBETA PROPHAGE-DERIVED AMINOGLYCOSIDE N(3')-ACETYLTRANSFERASE-LIKE PROTEIN YOKD"/>
    <property type="match status" value="1"/>
</dbReference>
<dbReference type="GO" id="GO:0046353">
    <property type="term" value="F:aminoglycoside 3-N-acetyltransferase activity"/>
    <property type="evidence" value="ECO:0007669"/>
    <property type="project" value="UniProtKB-EC"/>
</dbReference>
<protein>
    <recommendedName>
        <fullName evidence="4">Aminoglycoside N(3)-acetyltransferase</fullName>
        <ecNumber evidence="4">2.3.1.-</ecNumber>
    </recommendedName>
</protein>
<dbReference type="EC" id="2.3.1.-" evidence="4"/>
<reference evidence="5" key="1">
    <citation type="submission" date="2015-06" db="EMBL/GenBank/DDBJ databases">
        <authorList>
            <person name="Liu B."/>
            <person name="Wang J."/>
            <person name="Zhu Y."/>
            <person name="Liu G."/>
            <person name="Chen Q."/>
            <person name="Zheng C."/>
            <person name="Che J."/>
            <person name="Ge C."/>
            <person name="Shi H."/>
            <person name="Pan Z."/>
            <person name="Liu X."/>
        </authorList>
    </citation>
    <scope>NUCLEOTIDE SEQUENCE [LARGE SCALE GENOMIC DNA]</scope>
    <source>
        <strain evidence="5">DSM 16346</strain>
    </source>
</reference>